<evidence type="ECO:0000259" key="7">
    <source>
        <dbReference type="Pfam" id="PF00082"/>
    </source>
</evidence>
<feature type="active site" description="Charge relay system" evidence="5">
    <location>
        <position position="241"/>
    </location>
</feature>
<gene>
    <name evidence="10" type="ORF">ACFSAH_06255</name>
</gene>
<dbReference type="InterPro" id="IPR000209">
    <property type="entry name" value="Peptidase_S8/S53_dom"/>
</dbReference>
<organism evidence="10 11">
    <name type="scientific">Pseudopedobacter beijingensis</name>
    <dbReference type="NCBI Taxonomy" id="1207056"/>
    <lineage>
        <taxon>Bacteria</taxon>
        <taxon>Pseudomonadati</taxon>
        <taxon>Bacteroidota</taxon>
        <taxon>Sphingobacteriia</taxon>
        <taxon>Sphingobacteriales</taxon>
        <taxon>Sphingobacteriaceae</taxon>
        <taxon>Pseudopedobacter</taxon>
    </lineage>
</organism>
<dbReference type="InterPro" id="IPR054399">
    <property type="entry name" value="Fervidolysin-like_N_prodom"/>
</dbReference>
<feature type="active site" description="Charge relay system" evidence="5">
    <location>
        <position position="395"/>
    </location>
</feature>
<dbReference type="SUPFAM" id="SSF52743">
    <property type="entry name" value="Subtilisin-like"/>
    <property type="match status" value="1"/>
</dbReference>
<dbReference type="RefSeq" id="WP_379661852.1">
    <property type="nucleotide sequence ID" value="NZ_JBHUDG010000004.1"/>
</dbReference>
<dbReference type="InterPro" id="IPR015500">
    <property type="entry name" value="Peptidase_S8_subtilisin-rel"/>
</dbReference>
<dbReference type="Proteomes" id="UP001597118">
    <property type="component" value="Unassembled WGS sequence"/>
</dbReference>
<evidence type="ECO:0000256" key="6">
    <source>
        <dbReference type="SAM" id="SignalP"/>
    </source>
</evidence>
<dbReference type="Gene3D" id="3.40.50.200">
    <property type="entry name" value="Peptidase S8/S53 domain"/>
    <property type="match status" value="1"/>
</dbReference>
<dbReference type="Pfam" id="PF22148">
    <property type="entry name" value="Fervidolysin_NPro-like"/>
    <property type="match status" value="1"/>
</dbReference>
<dbReference type="InterPro" id="IPR036852">
    <property type="entry name" value="Peptidase_S8/S53_dom_sf"/>
</dbReference>
<evidence type="ECO:0000259" key="8">
    <source>
        <dbReference type="Pfam" id="PF18962"/>
    </source>
</evidence>
<protein>
    <submittedName>
        <fullName evidence="10">S8 family serine peptidase</fullName>
    </submittedName>
</protein>
<keyword evidence="2 5" id="KW-0645">Protease</keyword>
<accession>A0ABW4IAY5</accession>
<feature type="domain" description="Secretion system C-terminal sorting" evidence="8">
    <location>
        <begin position="861"/>
        <end position="941"/>
    </location>
</feature>
<dbReference type="NCBIfam" id="TIGR04183">
    <property type="entry name" value="Por_Secre_tail"/>
    <property type="match status" value="1"/>
</dbReference>
<dbReference type="InterPro" id="IPR051048">
    <property type="entry name" value="Peptidase_S8/S53_subtilisin"/>
</dbReference>
<evidence type="ECO:0000256" key="5">
    <source>
        <dbReference type="PROSITE-ProRule" id="PRU01240"/>
    </source>
</evidence>
<feature type="domain" description="Fervidolysin-like N-terminal prodomain" evidence="9">
    <location>
        <begin position="25"/>
        <end position="128"/>
    </location>
</feature>
<dbReference type="PRINTS" id="PR00723">
    <property type="entry name" value="SUBTILISIN"/>
</dbReference>
<keyword evidence="4 5" id="KW-0720">Serine protease</keyword>
<evidence type="ECO:0000256" key="3">
    <source>
        <dbReference type="ARBA" id="ARBA00022801"/>
    </source>
</evidence>
<proteinExistence type="inferred from homology"/>
<dbReference type="PANTHER" id="PTHR43399">
    <property type="entry name" value="SUBTILISIN-RELATED"/>
    <property type="match status" value="1"/>
</dbReference>
<dbReference type="PROSITE" id="PS51892">
    <property type="entry name" value="SUBTILASE"/>
    <property type="match status" value="1"/>
</dbReference>
<comment type="similarity">
    <text evidence="1 5">Belongs to the peptidase S8 family.</text>
</comment>
<reference evidence="11" key="1">
    <citation type="journal article" date="2019" name="Int. J. Syst. Evol. Microbiol.">
        <title>The Global Catalogue of Microorganisms (GCM) 10K type strain sequencing project: providing services to taxonomists for standard genome sequencing and annotation.</title>
        <authorList>
            <consortium name="The Broad Institute Genomics Platform"/>
            <consortium name="The Broad Institute Genome Sequencing Center for Infectious Disease"/>
            <person name="Wu L."/>
            <person name="Ma J."/>
        </authorList>
    </citation>
    <scope>NUCLEOTIDE SEQUENCE [LARGE SCALE GENOMIC DNA]</scope>
    <source>
        <strain evidence="11">CCUG 53762</strain>
    </source>
</reference>
<feature type="signal peptide" evidence="6">
    <location>
        <begin position="1"/>
        <end position="22"/>
    </location>
</feature>
<dbReference type="InterPro" id="IPR026444">
    <property type="entry name" value="Secre_tail"/>
</dbReference>
<dbReference type="Pfam" id="PF18962">
    <property type="entry name" value="Por_Secre_tail"/>
    <property type="match status" value="1"/>
</dbReference>
<evidence type="ECO:0000256" key="1">
    <source>
        <dbReference type="ARBA" id="ARBA00011073"/>
    </source>
</evidence>
<feature type="domain" description="Peptidase S8/S53" evidence="7">
    <location>
        <begin position="169"/>
        <end position="431"/>
    </location>
</feature>
<dbReference type="PANTHER" id="PTHR43399:SF4">
    <property type="entry name" value="CELL WALL-ASSOCIATED PROTEASE"/>
    <property type="match status" value="1"/>
</dbReference>
<evidence type="ECO:0000313" key="11">
    <source>
        <dbReference type="Proteomes" id="UP001597118"/>
    </source>
</evidence>
<evidence type="ECO:0000313" key="10">
    <source>
        <dbReference type="EMBL" id="MFD1629474.1"/>
    </source>
</evidence>
<evidence type="ECO:0000256" key="4">
    <source>
        <dbReference type="ARBA" id="ARBA00022825"/>
    </source>
</evidence>
<feature type="active site" description="Charge relay system" evidence="5">
    <location>
        <position position="177"/>
    </location>
</feature>
<dbReference type="Pfam" id="PF00082">
    <property type="entry name" value="Peptidase_S8"/>
    <property type="match status" value="1"/>
</dbReference>
<evidence type="ECO:0000259" key="9">
    <source>
        <dbReference type="Pfam" id="PF22148"/>
    </source>
</evidence>
<keyword evidence="11" id="KW-1185">Reference proteome</keyword>
<feature type="chain" id="PRO_5045458219" evidence="6">
    <location>
        <begin position="23"/>
        <end position="942"/>
    </location>
</feature>
<dbReference type="EMBL" id="JBHUDG010000004">
    <property type="protein sequence ID" value="MFD1629474.1"/>
    <property type="molecule type" value="Genomic_DNA"/>
</dbReference>
<sequence length="942" mass="102923">MKELYKLIAFFIFLSINVLLFAATPPNSASQAQEVYVPNKLIVKYKSIQPLTQLSRSVNAPKNKDIEIVDVQPVLRNQEIRTLSASNQLNIDLYDINRIYEITFKSKKSINAVIESLKADENIEYAEPVYAAKTFATPNDPYYTSLNDFQSYLKKVRAPEAWNIQDNANGIIVAVVDSGSELDHPDLAANIYINTGEIPDDGIDNDGDGFIDNYYGWDFGGSTLGSGGDKDPSVKSKAADHGVHVSGLVSAVTNNGIGVASIAKNAKLLVVKVGVDDDAENLYYGYQGIMYSVLKGAKIINCSWGSSVKSSFGQDVIDYAISKGCLVVAAAGNSGNEVPVYPAAYSGVLAVSNVQLNDVKSSSSSYGYHVGIAAPGTGILNTVFGKAYDYKSGTSMACPLVSSAAALVWAKYPHLSPLQVAEVLKQSADDIYNISENQQYINKLGTGRLNVERALQTTDIVAVKQEKIILEDISGALNNGAEVNISAELLNVLGDIPDLVVELGTLSSKVTILDNRQDVGFFLSQSKKTVGNFKIKINGAAENEEATFYLQYSSNSKNYQAKEYFTLKLNRDFINYQANAINTTLSSNGRLGYANAEATEGQGFRYKGNNMLYEASLMIGTGPAQVSNNTRNGDNADEDFVKKQKAERKDQEVNSYFNASSVFTDKGSSKKMDIEVTNTHIAFPDNANKNFVVVEYDIKNSSTSDLTNVYAGMFVDWDINNAEKNVTRIDQSNKLAYAYEANVKNLYGGTALLTKQKLNYYPLSHMIQGDLGDGDFTIDKKFTALSSGIYKESLGENYVSGVDIMYVLSAGPFNLKKGESEKVAFMFSAGNNLNQLKGNVELAQTNYSNLEINKPQISSVYSNPVSVSLQPKITIEVKNHEKSAVDLAIYDILGRKMQTVFEGNLNKGEFTFEADLRNLSRGVYYVLFTSAGKKSSFKIMVD</sequence>
<keyword evidence="6" id="KW-0732">Signal</keyword>
<keyword evidence="3 5" id="KW-0378">Hydrolase</keyword>
<evidence type="ECO:0000256" key="2">
    <source>
        <dbReference type="ARBA" id="ARBA00022670"/>
    </source>
</evidence>
<name>A0ABW4IAY5_9SPHI</name>
<comment type="caution">
    <text evidence="10">The sequence shown here is derived from an EMBL/GenBank/DDBJ whole genome shotgun (WGS) entry which is preliminary data.</text>
</comment>